<feature type="region of interest" description="Disordered" evidence="1">
    <location>
        <begin position="151"/>
        <end position="232"/>
    </location>
</feature>
<reference evidence="2 3" key="1">
    <citation type="journal article" date="2009" name="Science">
        <title>Green evolution and dynamic adaptations revealed by genomes of the marine picoeukaryotes Micromonas.</title>
        <authorList>
            <person name="Worden A.Z."/>
            <person name="Lee J.H."/>
            <person name="Mock T."/>
            <person name="Rouze P."/>
            <person name="Simmons M.P."/>
            <person name="Aerts A.L."/>
            <person name="Allen A.E."/>
            <person name="Cuvelier M.L."/>
            <person name="Derelle E."/>
            <person name="Everett M.V."/>
            <person name="Foulon E."/>
            <person name="Grimwood J."/>
            <person name="Gundlach H."/>
            <person name="Henrissat B."/>
            <person name="Napoli C."/>
            <person name="McDonald S.M."/>
            <person name="Parker M.S."/>
            <person name="Rombauts S."/>
            <person name="Salamov A."/>
            <person name="Von Dassow P."/>
            <person name="Badger J.H."/>
            <person name="Coutinho P.M."/>
            <person name="Demir E."/>
            <person name="Dubchak I."/>
            <person name="Gentemann C."/>
            <person name="Eikrem W."/>
            <person name="Gready J.E."/>
            <person name="John U."/>
            <person name="Lanier W."/>
            <person name="Lindquist E.A."/>
            <person name="Lucas S."/>
            <person name="Mayer K.F."/>
            <person name="Moreau H."/>
            <person name="Not F."/>
            <person name="Otillar R."/>
            <person name="Panaud O."/>
            <person name="Pangilinan J."/>
            <person name="Paulsen I."/>
            <person name="Piegu B."/>
            <person name="Poliakov A."/>
            <person name="Robbens S."/>
            <person name="Schmutz J."/>
            <person name="Toulza E."/>
            <person name="Wyss T."/>
            <person name="Zelensky A."/>
            <person name="Zhou K."/>
            <person name="Armbrust E.V."/>
            <person name="Bhattacharya D."/>
            <person name="Goodenough U.W."/>
            <person name="Van de Peer Y."/>
            <person name="Grigoriev I.V."/>
        </authorList>
    </citation>
    <scope>NUCLEOTIDE SEQUENCE [LARGE SCALE GENOMIC DNA]</scope>
    <source>
        <strain evidence="3">RCC299 / NOUM17</strain>
    </source>
</reference>
<keyword evidence="3" id="KW-1185">Reference proteome</keyword>
<dbReference type="GeneID" id="8248045"/>
<dbReference type="AlphaFoldDB" id="C1FJW5"/>
<sequence>MTFREIVKNSPRAYAASFKTDQKRIDLPTDKFQKGSTDVLYNPRNGTFTEILAKKGNFSVMNSKVKRSAFTEARFKQGNGPDVFYDVHRGTFAEDLNKSPRGYSAAFKTTQKRIDDSRDRFKQGSVDIMYDAKDPRYAMPAYKTRPQVAAFGSSMPRIKPRREPKVIKDGGTRRGSRSGSNVGTTSPKSVGNRTPKRVANDTPKSIGDETLWKTRSSLSEWSEPAMPDTPDQ</sequence>
<protein>
    <submittedName>
        <fullName evidence="2">Uncharacterized protein</fullName>
    </submittedName>
</protein>
<gene>
    <name evidence="2" type="ORF">MICPUN_109222</name>
</gene>
<dbReference type="Proteomes" id="UP000002009">
    <property type="component" value="Chromosome 12"/>
</dbReference>
<organism evidence="2 3">
    <name type="scientific">Micromonas commoda (strain RCC299 / NOUM17 / CCMP2709)</name>
    <name type="common">Picoplanktonic green alga</name>
    <dbReference type="NCBI Taxonomy" id="296587"/>
    <lineage>
        <taxon>Eukaryota</taxon>
        <taxon>Viridiplantae</taxon>
        <taxon>Chlorophyta</taxon>
        <taxon>Mamiellophyceae</taxon>
        <taxon>Mamiellales</taxon>
        <taxon>Mamiellaceae</taxon>
        <taxon>Micromonas</taxon>
    </lineage>
</organism>
<accession>C1FJW5</accession>
<feature type="compositionally biased region" description="Low complexity" evidence="1">
    <location>
        <begin position="177"/>
        <end position="186"/>
    </location>
</feature>
<dbReference type="KEGG" id="mis:MICPUN_109222"/>
<evidence type="ECO:0000313" key="3">
    <source>
        <dbReference type="Proteomes" id="UP000002009"/>
    </source>
</evidence>
<dbReference type="InParanoid" id="C1FJW5"/>
<evidence type="ECO:0000256" key="1">
    <source>
        <dbReference type="SAM" id="MobiDB-lite"/>
    </source>
</evidence>
<evidence type="ECO:0000313" key="2">
    <source>
        <dbReference type="EMBL" id="ACO70671.1"/>
    </source>
</evidence>
<proteinExistence type="predicted"/>
<feature type="compositionally biased region" description="Basic and acidic residues" evidence="1">
    <location>
        <begin position="161"/>
        <end position="172"/>
    </location>
</feature>
<dbReference type="RefSeq" id="XP_002509413.1">
    <property type="nucleotide sequence ID" value="XM_002509367.1"/>
</dbReference>
<name>C1FJW5_MICCC</name>
<dbReference type="EMBL" id="CP001577">
    <property type="protein sequence ID" value="ACO70671.1"/>
    <property type="molecule type" value="Genomic_DNA"/>
</dbReference>